<dbReference type="GO" id="GO:1901647">
    <property type="term" value="P:positive regulation of synoviocyte proliferation"/>
    <property type="evidence" value="ECO:0007669"/>
    <property type="project" value="TreeGrafter"/>
</dbReference>
<name>A0AAY4E1X3_9TELE</name>
<protein>
    <recommendedName>
        <fullName evidence="7">Protein SAAL1</fullName>
    </recommendedName>
</protein>
<dbReference type="InterPro" id="IPR016024">
    <property type="entry name" value="ARM-type_fold"/>
</dbReference>
<dbReference type="GeneID" id="114794259"/>
<keyword evidence="6" id="KW-1185">Reference proteome</keyword>
<evidence type="ECO:0000313" key="6">
    <source>
        <dbReference type="Proteomes" id="UP000694580"/>
    </source>
</evidence>
<reference evidence="5" key="2">
    <citation type="submission" date="2025-08" db="UniProtKB">
        <authorList>
            <consortium name="Ensembl"/>
        </authorList>
    </citation>
    <scope>IDENTIFICATION</scope>
</reference>
<dbReference type="PANTHER" id="PTHR23424:SF23">
    <property type="entry name" value="PROTEIN SAAL1"/>
    <property type="match status" value="1"/>
</dbReference>
<dbReference type="GO" id="GO:0005654">
    <property type="term" value="C:nucleoplasm"/>
    <property type="evidence" value="ECO:0007669"/>
    <property type="project" value="TreeGrafter"/>
</dbReference>
<evidence type="ECO:0000256" key="3">
    <source>
        <dbReference type="ARBA" id="ARBA00038401"/>
    </source>
</evidence>
<sequence>MQRSVEGPGSPETRRNPSPPPDRDEAEAEADGADRVGSSVYSRRWLFGTLSRLIQTVTEQNSSGVKDSTELSEELEEELCKVWDMAMDKGVSQFLLEFRAQDILLGVIAKSQCSRLTEICVGILGNMACFHDNCVALSEDADLGAVALLLLGDTDPATLLATCRLLLTFVSQPEVAGLWLERIQQQPSVCSYLCFIMSSSTNVELLLKVGELVYKVFDEDDELMKDWTSAQCRRSDHNSPDLTSSVVEAAKQIRNECPEGLKIYLHIIQLLTTVEEGLQALVRLDGPAKSLWSFVCELFCEHWCQPDDPPLILLEQKDHLCPALAVLSALHANQAPHHVQISLDFVASLSRLLHYHSECQLHETEKGTDEEDMQLKAVVDFTVALLAGIIMDLPTDDLSGLIKGNHMTEKNFMSAVKYLHPHFSKAVDRLIAMLDEEEPSLAEAVKISLPPSKTDC</sequence>
<dbReference type="RefSeq" id="XP_028842527.1">
    <property type="nucleotide sequence ID" value="XM_028986694.1"/>
</dbReference>
<gene>
    <name evidence="5" type="primary">SAAL1</name>
</gene>
<dbReference type="GeneTree" id="ENSGT00390000004737"/>
<dbReference type="InterPro" id="IPR052464">
    <property type="entry name" value="Synovial_Prolif_Regulator"/>
</dbReference>
<accession>A0AAY4E1X3</accession>
<dbReference type="Proteomes" id="UP000694580">
    <property type="component" value="Chromosome 7"/>
</dbReference>
<evidence type="ECO:0000256" key="2">
    <source>
        <dbReference type="ARBA" id="ARBA00023242"/>
    </source>
</evidence>
<organism evidence="5 6">
    <name type="scientific">Denticeps clupeoides</name>
    <name type="common">denticle herring</name>
    <dbReference type="NCBI Taxonomy" id="299321"/>
    <lineage>
        <taxon>Eukaryota</taxon>
        <taxon>Metazoa</taxon>
        <taxon>Chordata</taxon>
        <taxon>Craniata</taxon>
        <taxon>Vertebrata</taxon>
        <taxon>Euteleostomi</taxon>
        <taxon>Actinopterygii</taxon>
        <taxon>Neopterygii</taxon>
        <taxon>Teleostei</taxon>
        <taxon>Clupei</taxon>
        <taxon>Clupeiformes</taxon>
        <taxon>Denticipitoidei</taxon>
        <taxon>Denticipitidae</taxon>
        <taxon>Denticeps</taxon>
    </lineage>
</organism>
<evidence type="ECO:0000256" key="1">
    <source>
        <dbReference type="ARBA" id="ARBA00004123"/>
    </source>
</evidence>
<comment type="similarity">
    <text evidence="3">Belongs to the SAAL1 family.</text>
</comment>
<evidence type="ECO:0000313" key="5">
    <source>
        <dbReference type="Ensembl" id="ENSDCDP00010051595.1"/>
    </source>
</evidence>
<dbReference type="SUPFAM" id="SSF48371">
    <property type="entry name" value="ARM repeat"/>
    <property type="match status" value="1"/>
</dbReference>
<reference evidence="5 6" key="1">
    <citation type="submission" date="2020-06" db="EMBL/GenBank/DDBJ databases">
        <authorList>
            <consortium name="Wellcome Sanger Institute Data Sharing"/>
        </authorList>
    </citation>
    <scope>NUCLEOTIDE SEQUENCE [LARGE SCALE GENOMIC DNA]</scope>
</reference>
<dbReference type="PANTHER" id="PTHR23424">
    <property type="entry name" value="SERUM AMYLOID A"/>
    <property type="match status" value="1"/>
</dbReference>
<evidence type="ECO:0000256" key="4">
    <source>
        <dbReference type="SAM" id="MobiDB-lite"/>
    </source>
</evidence>
<keyword evidence="2" id="KW-0539">Nucleus</keyword>
<dbReference type="Ensembl" id="ENSDCDT00010062060.1">
    <property type="protein sequence ID" value="ENSDCDP00010051595.1"/>
    <property type="gene ID" value="ENSDCDG00010030377.1"/>
</dbReference>
<proteinExistence type="inferred from homology"/>
<reference evidence="5" key="3">
    <citation type="submission" date="2025-09" db="UniProtKB">
        <authorList>
            <consortium name="Ensembl"/>
        </authorList>
    </citation>
    <scope>IDENTIFICATION</scope>
</reference>
<dbReference type="AlphaFoldDB" id="A0AAY4E1X3"/>
<evidence type="ECO:0008006" key="7">
    <source>
        <dbReference type="Google" id="ProtNLM"/>
    </source>
</evidence>
<feature type="region of interest" description="Disordered" evidence="4">
    <location>
        <begin position="1"/>
        <end position="35"/>
    </location>
</feature>
<comment type="subcellular location">
    <subcellularLocation>
        <location evidence="1">Nucleus</location>
    </subcellularLocation>
</comment>
<dbReference type="RefSeq" id="XP_028842528.1">
    <property type="nucleotide sequence ID" value="XM_028986695.1"/>
</dbReference>